<organism evidence="1 2">
    <name type="scientific">Nepenthes gracilis</name>
    <name type="common">Slender pitcher plant</name>
    <dbReference type="NCBI Taxonomy" id="150966"/>
    <lineage>
        <taxon>Eukaryota</taxon>
        <taxon>Viridiplantae</taxon>
        <taxon>Streptophyta</taxon>
        <taxon>Embryophyta</taxon>
        <taxon>Tracheophyta</taxon>
        <taxon>Spermatophyta</taxon>
        <taxon>Magnoliopsida</taxon>
        <taxon>eudicotyledons</taxon>
        <taxon>Gunneridae</taxon>
        <taxon>Pentapetalae</taxon>
        <taxon>Caryophyllales</taxon>
        <taxon>Nepenthaceae</taxon>
        <taxon>Nepenthes</taxon>
    </lineage>
</organism>
<sequence length="72" mass="8446">MVEEKRNRQRENVKELLRLLKVSDELNKRFWISDREDVPFDFYKITVMGKLPGKLLCASGIISMPCLSLFLS</sequence>
<name>A0AAD3SCB0_NEPGR</name>
<accession>A0AAD3SCB0</accession>
<comment type="caution">
    <text evidence="1">The sequence shown here is derived from an EMBL/GenBank/DDBJ whole genome shotgun (WGS) entry which is preliminary data.</text>
</comment>
<keyword evidence="2" id="KW-1185">Reference proteome</keyword>
<evidence type="ECO:0000313" key="1">
    <source>
        <dbReference type="EMBL" id="GMH08437.1"/>
    </source>
</evidence>
<dbReference type="Proteomes" id="UP001279734">
    <property type="component" value="Unassembled WGS sequence"/>
</dbReference>
<protein>
    <submittedName>
        <fullName evidence="1">Uncharacterized protein</fullName>
    </submittedName>
</protein>
<reference evidence="1" key="1">
    <citation type="submission" date="2023-05" db="EMBL/GenBank/DDBJ databases">
        <title>Nepenthes gracilis genome sequencing.</title>
        <authorList>
            <person name="Fukushima K."/>
        </authorList>
    </citation>
    <scope>NUCLEOTIDE SEQUENCE</scope>
    <source>
        <strain evidence="1">SING2019-196</strain>
    </source>
</reference>
<dbReference type="EMBL" id="BSYO01000008">
    <property type="protein sequence ID" value="GMH08437.1"/>
    <property type="molecule type" value="Genomic_DNA"/>
</dbReference>
<dbReference type="AlphaFoldDB" id="A0AAD3SCB0"/>
<evidence type="ECO:0000313" key="2">
    <source>
        <dbReference type="Proteomes" id="UP001279734"/>
    </source>
</evidence>
<proteinExistence type="predicted"/>
<gene>
    <name evidence="1" type="ORF">Nepgr_010277</name>
</gene>